<name>A0A919D2G3_9ACTN</name>
<sequence length="71" mass="6863">MSTSQTAFKAFSRICAVSAVLGVALATGPAAAASTVTTASASHITKAASPLGGHDDDDGNNGCIALIALLC</sequence>
<dbReference type="Proteomes" id="UP000655443">
    <property type="component" value="Unassembled WGS sequence"/>
</dbReference>
<evidence type="ECO:0000256" key="1">
    <source>
        <dbReference type="SAM" id="SignalP"/>
    </source>
</evidence>
<evidence type="ECO:0000313" key="3">
    <source>
        <dbReference type="Proteomes" id="UP000655443"/>
    </source>
</evidence>
<feature type="chain" id="PRO_5037938911" description="Chaplin" evidence="1">
    <location>
        <begin position="33"/>
        <end position="71"/>
    </location>
</feature>
<dbReference type="RefSeq" id="WP_189950072.1">
    <property type="nucleotide sequence ID" value="NZ_BMVG01000002.1"/>
</dbReference>
<evidence type="ECO:0008006" key="4">
    <source>
        <dbReference type="Google" id="ProtNLM"/>
    </source>
</evidence>
<gene>
    <name evidence="2" type="ORF">GCM10010339_17230</name>
</gene>
<evidence type="ECO:0000313" key="2">
    <source>
        <dbReference type="EMBL" id="GHE00725.1"/>
    </source>
</evidence>
<reference evidence="2" key="1">
    <citation type="journal article" date="2014" name="Int. J. Syst. Evol. Microbiol.">
        <title>Complete genome sequence of Corynebacterium casei LMG S-19264T (=DSM 44701T), isolated from a smear-ripened cheese.</title>
        <authorList>
            <consortium name="US DOE Joint Genome Institute (JGI-PGF)"/>
            <person name="Walter F."/>
            <person name="Albersmeier A."/>
            <person name="Kalinowski J."/>
            <person name="Ruckert C."/>
        </authorList>
    </citation>
    <scope>NUCLEOTIDE SEQUENCE</scope>
    <source>
        <strain evidence="2">JCM 4714</strain>
    </source>
</reference>
<dbReference type="EMBL" id="BMVG01000002">
    <property type="protein sequence ID" value="GHE00725.1"/>
    <property type="molecule type" value="Genomic_DNA"/>
</dbReference>
<protein>
    <recommendedName>
        <fullName evidence="4">Chaplin</fullName>
    </recommendedName>
</protein>
<comment type="caution">
    <text evidence="2">The sequence shown here is derived from an EMBL/GenBank/DDBJ whole genome shotgun (WGS) entry which is preliminary data.</text>
</comment>
<organism evidence="2 3">
    <name type="scientific">Streptomyces alanosinicus</name>
    <dbReference type="NCBI Taxonomy" id="68171"/>
    <lineage>
        <taxon>Bacteria</taxon>
        <taxon>Bacillati</taxon>
        <taxon>Actinomycetota</taxon>
        <taxon>Actinomycetes</taxon>
        <taxon>Kitasatosporales</taxon>
        <taxon>Streptomycetaceae</taxon>
        <taxon>Streptomyces</taxon>
    </lineage>
</organism>
<keyword evidence="3" id="KW-1185">Reference proteome</keyword>
<keyword evidence="1" id="KW-0732">Signal</keyword>
<proteinExistence type="predicted"/>
<accession>A0A919D2G3</accession>
<feature type="signal peptide" evidence="1">
    <location>
        <begin position="1"/>
        <end position="32"/>
    </location>
</feature>
<reference evidence="2" key="2">
    <citation type="submission" date="2020-09" db="EMBL/GenBank/DDBJ databases">
        <authorList>
            <person name="Sun Q."/>
            <person name="Ohkuma M."/>
        </authorList>
    </citation>
    <scope>NUCLEOTIDE SEQUENCE</scope>
    <source>
        <strain evidence="2">JCM 4714</strain>
    </source>
</reference>
<dbReference type="AlphaFoldDB" id="A0A919D2G3"/>